<sequence length="52" mass="6079">MAAPWTLLYADDVMLACEDETELERQAQAWYDLLALFGLKLNLKKAEYLRLM</sequence>
<protein>
    <submittedName>
        <fullName evidence="3">Reverse transcriptase domain-containing protein</fullName>
    </submittedName>
</protein>
<evidence type="ECO:0000313" key="1">
    <source>
        <dbReference type="EMBL" id="VDO19617.1"/>
    </source>
</evidence>
<proteinExistence type="predicted"/>
<accession>A0A183F4Z2</accession>
<gene>
    <name evidence="1" type="ORF">HPBE_LOCUS1235</name>
</gene>
<dbReference type="Gene3D" id="3.30.70.270">
    <property type="match status" value="1"/>
</dbReference>
<name>A0A183F4Z2_HELPZ</name>
<dbReference type="EMBL" id="UZAH01001254">
    <property type="protein sequence ID" value="VDO19617.1"/>
    <property type="molecule type" value="Genomic_DNA"/>
</dbReference>
<dbReference type="InterPro" id="IPR043128">
    <property type="entry name" value="Rev_trsase/Diguanyl_cyclase"/>
</dbReference>
<reference evidence="3" key="2">
    <citation type="submission" date="2019-09" db="UniProtKB">
        <authorList>
            <consortium name="WormBaseParasite"/>
        </authorList>
    </citation>
    <scope>IDENTIFICATION</scope>
</reference>
<dbReference type="Proteomes" id="UP000050761">
    <property type="component" value="Unassembled WGS sequence"/>
</dbReference>
<keyword evidence="2" id="KW-1185">Reference proteome</keyword>
<reference evidence="1 2" key="1">
    <citation type="submission" date="2018-11" db="EMBL/GenBank/DDBJ databases">
        <authorList>
            <consortium name="Pathogen Informatics"/>
        </authorList>
    </citation>
    <scope>NUCLEOTIDE SEQUENCE [LARGE SCALE GENOMIC DNA]</scope>
</reference>
<evidence type="ECO:0000313" key="2">
    <source>
        <dbReference type="Proteomes" id="UP000050761"/>
    </source>
</evidence>
<dbReference type="AlphaFoldDB" id="A0A183F4Z2"/>
<dbReference type="WBParaSite" id="HPBE_0000123401-mRNA-1">
    <property type="protein sequence ID" value="HPBE_0000123401-mRNA-1"/>
    <property type="gene ID" value="HPBE_0000123401"/>
</dbReference>
<organism evidence="2 3">
    <name type="scientific">Heligmosomoides polygyrus</name>
    <name type="common">Parasitic roundworm</name>
    <dbReference type="NCBI Taxonomy" id="6339"/>
    <lineage>
        <taxon>Eukaryota</taxon>
        <taxon>Metazoa</taxon>
        <taxon>Ecdysozoa</taxon>
        <taxon>Nematoda</taxon>
        <taxon>Chromadorea</taxon>
        <taxon>Rhabditida</taxon>
        <taxon>Rhabditina</taxon>
        <taxon>Rhabditomorpha</taxon>
        <taxon>Strongyloidea</taxon>
        <taxon>Heligmosomidae</taxon>
        <taxon>Heligmosomoides</taxon>
    </lineage>
</organism>
<accession>A0A3P7UBG3</accession>
<evidence type="ECO:0000313" key="3">
    <source>
        <dbReference type="WBParaSite" id="HPBE_0000123401-mRNA-1"/>
    </source>
</evidence>